<dbReference type="InterPro" id="IPR013320">
    <property type="entry name" value="ConA-like_dom_sf"/>
</dbReference>
<dbReference type="eggNOG" id="COG5297">
    <property type="taxonomic scope" value="Bacteria"/>
</dbReference>
<dbReference type="Proteomes" id="UP000016562">
    <property type="component" value="Unassembled WGS sequence"/>
</dbReference>
<comment type="caution">
    <text evidence="3">The sequence shown here is derived from an EMBL/GenBank/DDBJ whole genome shotgun (WGS) entry which is preliminary data.</text>
</comment>
<dbReference type="InterPro" id="IPR014895">
    <property type="entry name" value="Alginate_lyase_2"/>
</dbReference>
<keyword evidence="1" id="KW-0732">Signal</keyword>
<proteinExistence type="predicted"/>
<gene>
    <name evidence="3" type="ORF">VEZ01S_07_00520</name>
</gene>
<dbReference type="RefSeq" id="WP_021712586.1">
    <property type="nucleotide sequence ID" value="NZ_BATM01000007.1"/>
</dbReference>
<evidence type="ECO:0000313" key="4">
    <source>
        <dbReference type="Proteomes" id="UP000016562"/>
    </source>
</evidence>
<keyword evidence="4" id="KW-1185">Reference proteome</keyword>
<dbReference type="AlphaFoldDB" id="U3AYR2"/>
<dbReference type="SUPFAM" id="SSF49899">
    <property type="entry name" value="Concanavalin A-like lectins/glucanases"/>
    <property type="match status" value="1"/>
</dbReference>
<feature type="signal peptide" evidence="1">
    <location>
        <begin position="1"/>
        <end position="23"/>
    </location>
</feature>
<dbReference type="EMBL" id="BATM01000007">
    <property type="protein sequence ID" value="GAD78875.1"/>
    <property type="molecule type" value="Genomic_DNA"/>
</dbReference>
<organism evidence="3 4">
    <name type="scientific">Vibrio ezurae NBRC 102218</name>
    <dbReference type="NCBI Taxonomy" id="1219080"/>
    <lineage>
        <taxon>Bacteria</taxon>
        <taxon>Pseudomonadati</taxon>
        <taxon>Pseudomonadota</taxon>
        <taxon>Gammaproteobacteria</taxon>
        <taxon>Vibrionales</taxon>
        <taxon>Vibrionaceae</taxon>
        <taxon>Vibrio</taxon>
    </lineage>
</organism>
<protein>
    <recommendedName>
        <fullName evidence="2">Alginate lyase 2 domain-containing protein</fullName>
    </recommendedName>
</protein>
<dbReference type="STRING" id="1219080.VEZ01S_07_00520"/>
<evidence type="ECO:0000313" key="3">
    <source>
        <dbReference type="EMBL" id="GAD78875.1"/>
    </source>
</evidence>
<dbReference type="OrthoDB" id="1113844at2"/>
<evidence type="ECO:0000256" key="1">
    <source>
        <dbReference type="SAM" id="SignalP"/>
    </source>
</evidence>
<feature type="domain" description="Alginate lyase 2" evidence="2">
    <location>
        <begin position="35"/>
        <end position="329"/>
    </location>
</feature>
<feature type="chain" id="PRO_5004638278" description="Alginate lyase 2 domain-containing protein" evidence="1">
    <location>
        <begin position="24"/>
        <end position="330"/>
    </location>
</feature>
<name>U3AYR2_9VIBR</name>
<accession>U3AYR2</accession>
<dbReference type="Pfam" id="PF08787">
    <property type="entry name" value="Alginate_lyase2"/>
    <property type="match status" value="1"/>
</dbReference>
<dbReference type="Gene3D" id="2.60.120.200">
    <property type="match status" value="1"/>
</dbReference>
<sequence>MSNCKLKALTLILGLSCSALASAALNPQKPPSENFDLSKWMLNVPMEDTKPERKGQVMEVSVQQLNKGYTHSDWFYTDKKTGAMVFVAPNKAMTTPNSKNARSELHAMLDPTEGINEFKPSANFVLSSHDNPQNYGAVGGKLSAVVSVDHVSTSGDHRHNDSFSVVIGQIHSKDNEPLKIFYRKLPDQEYGSVYWNYENNATGVNKSKRLDISHDVFGKSKIRYGQPAPIDGIKLGEKFAYSIDVKGEEMHLVFTKNLDSAKPVKKTFVMNIAKGHYLGNTYDEGYAQSVLHFKAGVYNQCNVGPVGCKNNGLAAGDYAKVSFYKLDLEQ</sequence>
<reference evidence="3 4" key="1">
    <citation type="submission" date="2013-09" db="EMBL/GenBank/DDBJ databases">
        <title>Whole genome shotgun sequence of Vibrio ezurae NBRC 102218.</title>
        <authorList>
            <person name="Yoshida I."/>
            <person name="Hosoyama A."/>
            <person name="Numata M."/>
            <person name="Hashimoto M."/>
            <person name="Hosoyama Y."/>
            <person name="Tsuchikane K."/>
            <person name="Noguchi M."/>
            <person name="Hirakata S."/>
            <person name="Ichikawa N."/>
            <person name="Ohji S."/>
            <person name="Yamazoe A."/>
            <person name="Fujita N."/>
        </authorList>
    </citation>
    <scope>NUCLEOTIDE SEQUENCE [LARGE SCALE GENOMIC DNA]</scope>
    <source>
        <strain evidence="3 4">NBRC 102218</strain>
    </source>
</reference>
<evidence type="ECO:0000259" key="2">
    <source>
        <dbReference type="Pfam" id="PF08787"/>
    </source>
</evidence>